<evidence type="ECO:0000256" key="1">
    <source>
        <dbReference type="ARBA" id="ARBA00022763"/>
    </source>
</evidence>
<dbReference type="Gene3D" id="1.10.10.10">
    <property type="entry name" value="Winged helix-like DNA-binding domain superfamily/Winged helix DNA-binding domain"/>
    <property type="match status" value="1"/>
</dbReference>
<dbReference type="InterPro" id="IPR036217">
    <property type="entry name" value="MethylDNA_cys_MeTrfase_DNAb"/>
</dbReference>
<keyword evidence="2 5" id="KW-0489">Methyltransferase</keyword>
<feature type="domain" description="Methylated-DNA-[protein]-cysteine S-methyltransferase DNA binding" evidence="4">
    <location>
        <begin position="124"/>
        <end position="202"/>
    </location>
</feature>
<dbReference type="PANTHER" id="PTHR10815">
    <property type="entry name" value="METHYLATED-DNA--PROTEIN-CYSTEINE METHYLTRANSFERASE"/>
    <property type="match status" value="1"/>
</dbReference>
<comment type="function">
    <text evidence="2">Involved in the cellular defense against the biological effects of O6-methylguanine (O6-MeG) and O4-methylthymine (O4-MeT) in DNA. Repairs the methylated nucleobase in DNA by stoichiometrically transferring the methyl group to a cysteine residue in the enzyme. This is a suicide reaction: the enzyme is irreversibly inactivated.</text>
</comment>
<evidence type="ECO:0000313" key="5">
    <source>
        <dbReference type="EMBL" id="MDK4248593.1"/>
    </source>
</evidence>
<name>A0ABT7FSQ9_9CORY</name>
<protein>
    <recommendedName>
        <fullName evidence="2">Methylated-DNA--protein-cysteine methyltransferase</fullName>
        <ecNumber evidence="2">2.1.1.63</ecNumber>
    </recommendedName>
    <alternativeName>
        <fullName evidence="2">6-O-methylguanine-DNA methyltransferase</fullName>
        <shortName evidence="2">MGMT</shortName>
    </alternativeName>
    <alternativeName>
        <fullName evidence="2">O-6-methylguanine-DNA-alkyltransferase</fullName>
    </alternativeName>
</protein>
<dbReference type="CDD" id="cd06445">
    <property type="entry name" value="ATase"/>
    <property type="match status" value="1"/>
</dbReference>
<gene>
    <name evidence="5" type="ORF">QPX34_11330</name>
</gene>
<dbReference type="EMBL" id="JASNUO010000015">
    <property type="protein sequence ID" value="MDK4248593.1"/>
    <property type="molecule type" value="Genomic_DNA"/>
</dbReference>
<evidence type="ECO:0000259" key="4">
    <source>
        <dbReference type="Pfam" id="PF01035"/>
    </source>
</evidence>
<keyword evidence="1 2" id="KW-0227">DNA damage</keyword>
<dbReference type="Pfam" id="PF01035">
    <property type="entry name" value="DNA_binding_1"/>
    <property type="match status" value="1"/>
</dbReference>
<dbReference type="NCBIfam" id="TIGR00589">
    <property type="entry name" value="ogt"/>
    <property type="match status" value="1"/>
</dbReference>
<comment type="subcellular location">
    <subcellularLocation>
        <location evidence="2">Cytoplasm</location>
    </subcellularLocation>
</comment>
<keyword evidence="2" id="KW-0963">Cytoplasm</keyword>
<organism evidence="5 6">
    <name type="scientific">Corynebacterium accolens</name>
    <dbReference type="NCBI Taxonomy" id="38284"/>
    <lineage>
        <taxon>Bacteria</taxon>
        <taxon>Bacillati</taxon>
        <taxon>Actinomycetota</taxon>
        <taxon>Actinomycetes</taxon>
        <taxon>Mycobacteriales</taxon>
        <taxon>Corynebacteriaceae</taxon>
        <taxon>Corynebacterium</taxon>
    </lineage>
</organism>
<dbReference type="EC" id="2.1.1.63" evidence="2"/>
<dbReference type="HAMAP" id="MF_00772">
    <property type="entry name" value="OGT"/>
    <property type="match status" value="1"/>
</dbReference>
<reference evidence="5 6" key="1">
    <citation type="submission" date="2023-05" db="EMBL/GenBank/DDBJ databases">
        <title>Metabolic capabilities are highly conserved among human nasal-associated Corynebacterium species in pangenomic analyses.</title>
        <authorList>
            <person name="Tran T.H."/>
            <person name="Roberts A.Q."/>
            <person name="Escapa I.F."/>
            <person name="Gao W."/>
            <person name="Conlan S."/>
            <person name="Kong H."/>
            <person name="Segre J.A."/>
            <person name="Kelly M.S."/>
            <person name="Lemon K.P."/>
        </authorList>
    </citation>
    <scope>NUCLEOTIDE SEQUENCE [LARGE SCALE GENOMIC DNA]</scope>
    <source>
        <strain evidence="5 6">KPL3802</strain>
    </source>
</reference>
<dbReference type="InterPro" id="IPR036631">
    <property type="entry name" value="MGMT_N_sf"/>
</dbReference>
<dbReference type="Gene3D" id="3.30.160.70">
    <property type="entry name" value="Methylated DNA-protein cysteine methyltransferase domain"/>
    <property type="match status" value="1"/>
</dbReference>
<feature type="active site" description="Nucleophile; methyl group acceptor" evidence="2">
    <location>
        <position position="174"/>
    </location>
</feature>
<dbReference type="SUPFAM" id="SSF53155">
    <property type="entry name" value="Methylated DNA-protein cysteine methyltransferase domain"/>
    <property type="match status" value="1"/>
</dbReference>
<dbReference type="Proteomes" id="UP001239414">
    <property type="component" value="Unassembled WGS sequence"/>
</dbReference>
<dbReference type="InterPro" id="IPR014048">
    <property type="entry name" value="MethylDNA_cys_MeTrfase_DNA-bd"/>
</dbReference>
<dbReference type="RefSeq" id="WP_284610724.1">
    <property type="nucleotide sequence ID" value="NZ_JASNUO010000015.1"/>
</dbReference>
<comment type="miscellaneous">
    <text evidence="2">This enzyme catalyzes only one turnover and therefore is not strictly catalytic. According to one definition, an enzyme is a biocatalyst that acts repeatedly and over many reaction cycles.</text>
</comment>
<dbReference type="GO" id="GO:0003908">
    <property type="term" value="F:methylated-DNA-[protein]-cysteine S-methyltransferase activity"/>
    <property type="evidence" value="ECO:0007669"/>
    <property type="project" value="UniProtKB-EC"/>
</dbReference>
<comment type="similarity">
    <text evidence="2">Belongs to the MGMT family.</text>
</comment>
<sequence length="203" mass="21939">MLRTIDTPIGPLLLTADADGLSRVDFVAIQLGRDGTSKDRNEESKGHRETSKVRGELRNDRDEESRGRRETNKVRGEVSGVVNGGTDKRGADILDAAQKQLAEYFAGRRREFDLPLNPAPTTKFRAQIHAQLDTIGYGEVSSYGELAAAVGRPAATRAVGTACGANPLPIIRPCHRVLRSDGSLGGYAGGLDIKRFLLALEEN</sequence>
<evidence type="ECO:0000256" key="2">
    <source>
        <dbReference type="HAMAP-Rule" id="MF_00772"/>
    </source>
</evidence>
<feature type="compositionally biased region" description="Basic and acidic residues" evidence="3">
    <location>
        <begin position="36"/>
        <end position="76"/>
    </location>
</feature>
<dbReference type="InterPro" id="IPR023546">
    <property type="entry name" value="MGMT"/>
</dbReference>
<comment type="caution">
    <text evidence="5">The sequence shown here is derived from an EMBL/GenBank/DDBJ whole genome shotgun (WGS) entry which is preliminary data.</text>
</comment>
<proteinExistence type="inferred from homology"/>
<keyword evidence="2" id="KW-0234">DNA repair</keyword>
<accession>A0ABT7FSQ9</accession>
<dbReference type="SUPFAM" id="SSF46767">
    <property type="entry name" value="Methylated DNA-protein cysteine methyltransferase, C-terminal domain"/>
    <property type="match status" value="1"/>
</dbReference>
<comment type="catalytic activity">
    <reaction evidence="2">
        <text>a 6-O-methyl-2'-deoxyguanosine in DNA + L-cysteinyl-[protein] = S-methyl-L-cysteinyl-[protein] + a 2'-deoxyguanosine in DNA</text>
        <dbReference type="Rhea" id="RHEA:24000"/>
        <dbReference type="Rhea" id="RHEA-COMP:10131"/>
        <dbReference type="Rhea" id="RHEA-COMP:10132"/>
        <dbReference type="Rhea" id="RHEA-COMP:11367"/>
        <dbReference type="Rhea" id="RHEA-COMP:11368"/>
        <dbReference type="ChEBI" id="CHEBI:29950"/>
        <dbReference type="ChEBI" id="CHEBI:82612"/>
        <dbReference type="ChEBI" id="CHEBI:85445"/>
        <dbReference type="ChEBI" id="CHEBI:85448"/>
        <dbReference type="EC" id="2.1.1.63"/>
    </reaction>
</comment>
<dbReference type="GO" id="GO:0032259">
    <property type="term" value="P:methylation"/>
    <property type="evidence" value="ECO:0007669"/>
    <property type="project" value="UniProtKB-KW"/>
</dbReference>
<dbReference type="InterPro" id="IPR036388">
    <property type="entry name" value="WH-like_DNA-bd_sf"/>
</dbReference>
<dbReference type="PANTHER" id="PTHR10815:SF5">
    <property type="entry name" value="METHYLATED-DNA--PROTEIN-CYSTEINE METHYLTRANSFERASE"/>
    <property type="match status" value="1"/>
</dbReference>
<evidence type="ECO:0000256" key="3">
    <source>
        <dbReference type="SAM" id="MobiDB-lite"/>
    </source>
</evidence>
<keyword evidence="6" id="KW-1185">Reference proteome</keyword>
<keyword evidence="2 5" id="KW-0808">Transferase</keyword>
<feature type="region of interest" description="Disordered" evidence="3">
    <location>
        <begin position="36"/>
        <end position="83"/>
    </location>
</feature>
<comment type="catalytic activity">
    <reaction evidence="2">
        <text>a 4-O-methyl-thymidine in DNA + L-cysteinyl-[protein] = a thymidine in DNA + S-methyl-L-cysteinyl-[protein]</text>
        <dbReference type="Rhea" id="RHEA:53428"/>
        <dbReference type="Rhea" id="RHEA-COMP:10131"/>
        <dbReference type="Rhea" id="RHEA-COMP:10132"/>
        <dbReference type="Rhea" id="RHEA-COMP:13555"/>
        <dbReference type="Rhea" id="RHEA-COMP:13556"/>
        <dbReference type="ChEBI" id="CHEBI:29950"/>
        <dbReference type="ChEBI" id="CHEBI:82612"/>
        <dbReference type="ChEBI" id="CHEBI:137386"/>
        <dbReference type="ChEBI" id="CHEBI:137387"/>
        <dbReference type="EC" id="2.1.1.63"/>
    </reaction>
</comment>
<evidence type="ECO:0000313" key="6">
    <source>
        <dbReference type="Proteomes" id="UP001239414"/>
    </source>
</evidence>